<feature type="compositionally biased region" description="Polar residues" evidence="1">
    <location>
        <begin position="298"/>
        <end position="314"/>
    </location>
</feature>
<feature type="region of interest" description="Disordered" evidence="1">
    <location>
        <begin position="410"/>
        <end position="449"/>
    </location>
</feature>
<feature type="compositionally biased region" description="Polar residues" evidence="1">
    <location>
        <begin position="523"/>
        <end position="539"/>
    </location>
</feature>
<feature type="compositionally biased region" description="Low complexity" evidence="1">
    <location>
        <begin position="417"/>
        <end position="441"/>
    </location>
</feature>
<reference evidence="2 3" key="1">
    <citation type="journal article" date="2022" name="bioRxiv">
        <title>Genomics of Preaxostyla Flagellates Illuminates Evolutionary Transitions and the Path Towards Mitochondrial Loss.</title>
        <authorList>
            <person name="Novak L.V.F."/>
            <person name="Treitli S.C."/>
            <person name="Pyrih J."/>
            <person name="Halakuc P."/>
            <person name="Pipaliya S.V."/>
            <person name="Vacek V."/>
            <person name="Brzon O."/>
            <person name="Soukal P."/>
            <person name="Eme L."/>
            <person name="Dacks J.B."/>
            <person name="Karnkowska A."/>
            <person name="Elias M."/>
            <person name="Hampl V."/>
        </authorList>
    </citation>
    <scope>NUCLEOTIDE SEQUENCE [LARGE SCALE GENOMIC DNA]</scope>
    <source>
        <strain evidence="2">NAU3</strain>
        <tissue evidence="2">Gut</tissue>
    </source>
</reference>
<name>A0ABQ9Y2C2_9EUKA</name>
<comment type="caution">
    <text evidence="2">The sequence shown here is derived from an EMBL/GenBank/DDBJ whole genome shotgun (WGS) entry which is preliminary data.</text>
</comment>
<keyword evidence="3" id="KW-1185">Reference proteome</keyword>
<organism evidence="2 3">
    <name type="scientific">Blattamonas nauphoetae</name>
    <dbReference type="NCBI Taxonomy" id="2049346"/>
    <lineage>
        <taxon>Eukaryota</taxon>
        <taxon>Metamonada</taxon>
        <taxon>Preaxostyla</taxon>
        <taxon>Oxymonadida</taxon>
        <taxon>Blattamonas</taxon>
    </lineage>
</organism>
<sequence length="623" mass="69213">MRSLESLPELGQLQHLLLNSENLQDAQATFKSFKSSFSRSQNRPQITPISFSSDYELKTTIDHRKSRFIVGFNMFLAILQLADGNEKESLQTLAIVSEILLQSISEEGLIPVQSFPYWPEIISSILDALNFLMLGDGQTDEKKEEADLLDPPSSTSHYFARWAESDFNFVISVFQPFVELVSVIRLSSHQAISYFDTLSTLTATLIEFNTTIKAKILSESPDSIAALVLKSISENSTLSAILGSLSSTDAIRAFWKNSPFTIPESFETYDVSLTFVNPKIFDGKMNTEEQQLILSEQTEANNKSPTPNITSTQLFPPITKNKRPKPTKSEINELPPKKSKLNKNHHDDVFGSPAHFPSLPSYERLDRERKLKAERRFRIDKLKATRRAYNLSGIDTQRVDAELRILEQEDTSDVDDSPLPTNLLPTRTPLTSSSSLQTYPLVGTPNSNPRMFRQTAFNPLGGRVHHNSPATTPTLPKPKNSPSHFINQVHTFLPPTPAGVQTIMAPLSALIYSQFPQTSGLTPQTVTTASGSPTPTFSKAPNLAPPIITEGEGARKTPNGLTPQVGNQNPGVRCGPTMGFDSAKDPNETHFWTDDPPKILDFSFLKEIETIVSQEGFLDLKHL</sequence>
<evidence type="ECO:0000313" key="3">
    <source>
        <dbReference type="Proteomes" id="UP001281761"/>
    </source>
</evidence>
<accession>A0ABQ9Y2C2</accession>
<feature type="region of interest" description="Disordered" evidence="1">
    <location>
        <begin position="523"/>
        <end position="545"/>
    </location>
</feature>
<dbReference type="EMBL" id="JARBJD010000042">
    <property type="protein sequence ID" value="KAK2957884.1"/>
    <property type="molecule type" value="Genomic_DNA"/>
</dbReference>
<feature type="region of interest" description="Disordered" evidence="1">
    <location>
        <begin position="298"/>
        <end position="355"/>
    </location>
</feature>
<proteinExistence type="predicted"/>
<evidence type="ECO:0000313" key="2">
    <source>
        <dbReference type="EMBL" id="KAK2957884.1"/>
    </source>
</evidence>
<evidence type="ECO:0000256" key="1">
    <source>
        <dbReference type="SAM" id="MobiDB-lite"/>
    </source>
</evidence>
<dbReference type="Proteomes" id="UP001281761">
    <property type="component" value="Unassembled WGS sequence"/>
</dbReference>
<protein>
    <submittedName>
        <fullName evidence="2">Uncharacterized protein</fullName>
    </submittedName>
</protein>
<gene>
    <name evidence="2" type="ORF">BLNAU_7060</name>
</gene>